<evidence type="ECO:0000313" key="2">
    <source>
        <dbReference type="Proteomes" id="UP000006906"/>
    </source>
</evidence>
<dbReference type="RefSeq" id="XP_042915461.1">
    <property type="nucleotide sequence ID" value="XM_043070818.1"/>
</dbReference>
<dbReference type="EMBL" id="CM008977">
    <property type="protein sequence ID" value="PNW71388.1"/>
    <property type="molecule type" value="Genomic_DNA"/>
</dbReference>
<organism evidence="1 2">
    <name type="scientific">Chlamydomonas reinhardtii</name>
    <name type="common">Chlamydomonas smithii</name>
    <dbReference type="NCBI Taxonomy" id="3055"/>
    <lineage>
        <taxon>Eukaryota</taxon>
        <taxon>Viridiplantae</taxon>
        <taxon>Chlorophyta</taxon>
        <taxon>core chlorophytes</taxon>
        <taxon>Chlorophyceae</taxon>
        <taxon>CS clade</taxon>
        <taxon>Chlamydomonadales</taxon>
        <taxon>Chlamydomonadaceae</taxon>
        <taxon>Chlamydomonas</taxon>
    </lineage>
</organism>
<dbReference type="KEGG" id="cre:CHLRE_16g652226v5"/>
<evidence type="ECO:0000313" key="1">
    <source>
        <dbReference type="EMBL" id="PNW71388.1"/>
    </source>
</evidence>
<sequence length="54" mass="5491">MSVGEGAGVSRGDGPRFAMGAISAEKALALWNILLCRSRNVRGLGATATSPCTL</sequence>
<dbReference type="Proteomes" id="UP000006906">
    <property type="component" value="Chromosome 16"/>
</dbReference>
<dbReference type="InParanoid" id="A0A2K3CSZ3"/>
<dbReference type="AlphaFoldDB" id="A0A2K3CSZ3"/>
<reference evidence="1 2" key="1">
    <citation type="journal article" date="2007" name="Science">
        <title>The Chlamydomonas genome reveals the evolution of key animal and plant functions.</title>
        <authorList>
            <person name="Merchant S.S."/>
            <person name="Prochnik S.E."/>
            <person name="Vallon O."/>
            <person name="Harris E.H."/>
            <person name="Karpowicz S.J."/>
            <person name="Witman G.B."/>
            <person name="Terry A."/>
            <person name="Salamov A."/>
            <person name="Fritz-Laylin L.K."/>
            <person name="Marechal-Drouard L."/>
            <person name="Marshall W.F."/>
            <person name="Qu L.H."/>
            <person name="Nelson D.R."/>
            <person name="Sanderfoot A.A."/>
            <person name="Spalding M.H."/>
            <person name="Kapitonov V.V."/>
            <person name="Ren Q."/>
            <person name="Ferris P."/>
            <person name="Lindquist E."/>
            <person name="Shapiro H."/>
            <person name="Lucas S.M."/>
            <person name="Grimwood J."/>
            <person name="Schmutz J."/>
            <person name="Cardol P."/>
            <person name="Cerutti H."/>
            <person name="Chanfreau G."/>
            <person name="Chen C.L."/>
            <person name="Cognat V."/>
            <person name="Croft M.T."/>
            <person name="Dent R."/>
            <person name="Dutcher S."/>
            <person name="Fernandez E."/>
            <person name="Fukuzawa H."/>
            <person name="Gonzalez-Ballester D."/>
            <person name="Gonzalez-Halphen D."/>
            <person name="Hallmann A."/>
            <person name="Hanikenne M."/>
            <person name="Hippler M."/>
            <person name="Inwood W."/>
            <person name="Jabbari K."/>
            <person name="Kalanon M."/>
            <person name="Kuras R."/>
            <person name="Lefebvre P.A."/>
            <person name="Lemaire S.D."/>
            <person name="Lobanov A.V."/>
            <person name="Lohr M."/>
            <person name="Manuell A."/>
            <person name="Meier I."/>
            <person name="Mets L."/>
            <person name="Mittag M."/>
            <person name="Mittelmeier T."/>
            <person name="Moroney J.V."/>
            <person name="Moseley J."/>
            <person name="Napoli C."/>
            <person name="Nedelcu A.M."/>
            <person name="Niyogi K."/>
            <person name="Novoselov S.V."/>
            <person name="Paulsen I.T."/>
            <person name="Pazour G."/>
            <person name="Purton S."/>
            <person name="Ral J.P."/>
            <person name="Riano-Pachon D.M."/>
            <person name="Riekhof W."/>
            <person name="Rymarquis L."/>
            <person name="Schroda M."/>
            <person name="Stern D."/>
            <person name="Umen J."/>
            <person name="Willows R."/>
            <person name="Wilson N."/>
            <person name="Zimmer S.L."/>
            <person name="Allmer J."/>
            <person name="Balk J."/>
            <person name="Bisova K."/>
            <person name="Chen C.J."/>
            <person name="Elias M."/>
            <person name="Gendler K."/>
            <person name="Hauser C."/>
            <person name="Lamb M.R."/>
            <person name="Ledford H."/>
            <person name="Long J.C."/>
            <person name="Minagawa J."/>
            <person name="Page M.D."/>
            <person name="Pan J."/>
            <person name="Pootakham W."/>
            <person name="Roje S."/>
            <person name="Rose A."/>
            <person name="Stahlberg E."/>
            <person name="Terauchi A.M."/>
            <person name="Yang P."/>
            <person name="Ball S."/>
            <person name="Bowler C."/>
            <person name="Dieckmann C.L."/>
            <person name="Gladyshev V.N."/>
            <person name="Green P."/>
            <person name="Jorgensen R."/>
            <person name="Mayfield S."/>
            <person name="Mueller-Roeber B."/>
            <person name="Rajamani S."/>
            <person name="Sayre R.T."/>
            <person name="Brokstein P."/>
            <person name="Dubchak I."/>
            <person name="Goodstein D."/>
            <person name="Hornick L."/>
            <person name="Huang Y.W."/>
            <person name="Jhaveri J."/>
            <person name="Luo Y."/>
            <person name="Martinez D."/>
            <person name="Ngau W.C."/>
            <person name="Otillar B."/>
            <person name="Poliakov A."/>
            <person name="Porter A."/>
            <person name="Szajkowski L."/>
            <person name="Werner G."/>
            <person name="Zhou K."/>
            <person name="Grigoriev I.V."/>
            <person name="Rokhsar D.S."/>
            <person name="Grossman A.R."/>
        </authorList>
    </citation>
    <scope>NUCLEOTIDE SEQUENCE [LARGE SCALE GENOMIC DNA]</scope>
    <source>
        <strain evidence="2">CC-503</strain>
    </source>
</reference>
<proteinExistence type="predicted"/>
<gene>
    <name evidence="1" type="ORF">CHLRE_16g652226v5</name>
</gene>
<name>A0A2K3CSZ3_CHLRE</name>
<dbReference type="Gramene" id="PNW71388">
    <property type="protein sequence ID" value="PNW71388"/>
    <property type="gene ID" value="CHLRE_16g652226v5"/>
</dbReference>
<keyword evidence="2" id="KW-1185">Reference proteome</keyword>
<accession>A0A2K3CSZ3</accession>
<dbReference type="GeneID" id="66056511"/>
<protein>
    <submittedName>
        <fullName evidence="1">Uncharacterized protein</fullName>
    </submittedName>
</protein>